<organism evidence="2 3">
    <name type="scientific">Parashewanella curva</name>
    <dbReference type="NCBI Taxonomy" id="2338552"/>
    <lineage>
        <taxon>Bacteria</taxon>
        <taxon>Pseudomonadati</taxon>
        <taxon>Pseudomonadota</taxon>
        <taxon>Gammaproteobacteria</taxon>
        <taxon>Alteromonadales</taxon>
        <taxon>Shewanellaceae</taxon>
        <taxon>Parashewanella</taxon>
    </lineage>
</organism>
<evidence type="ECO:0000256" key="1">
    <source>
        <dbReference type="SAM" id="Phobius"/>
    </source>
</evidence>
<reference evidence="2 3" key="1">
    <citation type="submission" date="2018-09" db="EMBL/GenBank/DDBJ databases">
        <title>Phylogeny of the Shewanellaceae, and recommendation for two new genera, Pseudoshewanella and Parashewanella.</title>
        <authorList>
            <person name="Wang G."/>
        </authorList>
    </citation>
    <scope>NUCLEOTIDE SEQUENCE [LARGE SCALE GENOMIC DNA]</scope>
    <source>
        <strain evidence="2 3">C51</strain>
    </source>
</reference>
<dbReference type="Proteomes" id="UP000281474">
    <property type="component" value="Unassembled WGS sequence"/>
</dbReference>
<dbReference type="EMBL" id="QZEI01000145">
    <property type="protein sequence ID" value="RLV57784.1"/>
    <property type="molecule type" value="Genomic_DNA"/>
</dbReference>
<name>A0A3L8PRE6_9GAMM</name>
<proteinExistence type="predicted"/>
<keyword evidence="1" id="KW-1133">Transmembrane helix</keyword>
<feature type="transmembrane region" description="Helical" evidence="1">
    <location>
        <begin position="15"/>
        <end position="33"/>
    </location>
</feature>
<dbReference type="RefSeq" id="WP_121840879.1">
    <property type="nucleotide sequence ID" value="NZ_ML014894.1"/>
</dbReference>
<comment type="caution">
    <text evidence="2">The sequence shown here is derived from an EMBL/GenBank/DDBJ whole genome shotgun (WGS) entry which is preliminary data.</text>
</comment>
<dbReference type="Pfam" id="PF05552">
    <property type="entry name" value="MS_channel_1st_1"/>
    <property type="match status" value="1"/>
</dbReference>
<accession>A0A3L8PRE6</accession>
<evidence type="ECO:0000313" key="2">
    <source>
        <dbReference type="EMBL" id="RLV57784.1"/>
    </source>
</evidence>
<sequence>MGHLTSWFENNYEKILSFSGDVLVALLILYVGVKVAKFLTSGAKISGACPRAG</sequence>
<protein>
    <submittedName>
        <fullName evidence="2">Uncharacterized protein</fullName>
    </submittedName>
</protein>
<gene>
    <name evidence="2" type="ORF">D5018_20740</name>
</gene>
<keyword evidence="1" id="KW-0812">Transmembrane</keyword>
<evidence type="ECO:0000313" key="3">
    <source>
        <dbReference type="Proteomes" id="UP000281474"/>
    </source>
</evidence>
<dbReference type="AlphaFoldDB" id="A0A3L8PRE6"/>
<keyword evidence="3" id="KW-1185">Reference proteome</keyword>
<keyword evidence="1" id="KW-0472">Membrane</keyword>
<dbReference type="InterPro" id="IPR008910">
    <property type="entry name" value="MSC_TM_helix"/>
</dbReference>